<dbReference type="AlphaFoldDB" id="A0A0Q9WUA0"/>
<reference evidence="2 3" key="1">
    <citation type="journal article" date="2007" name="Nature">
        <title>Evolution of genes and genomes on the Drosophila phylogeny.</title>
        <authorList>
            <consortium name="Drosophila 12 Genomes Consortium"/>
            <person name="Clark A.G."/>
            <person name="Eisen M.B."/>
            <person name="Smith D.R."/>
            <person name="Bergman C.M."/>
            <person name="Oliver B."/>
            <person name="Markow T.A."/>
            <person name="Kaufman T.C."/>
            <person name="Kellis M."/>
            <person name="Gelbart W."/>
            <person name="Iyer V.N."/>
            <person name="Pollard D.A."/>
            <person name="Sackton T.B."/>
            <person name="Larracuente A.M."/>
            <person name="Singh N.D."/>
            <person name="Abad J.P."/>
            <person name="Abt D.N."/>
            <person name="Adryan B."/>
            <person name="Aguade M."/>
            <person name="Akashi H."/>
            <person name="Anderson W.W."/>
            <person name="Aquadro C.F."/>
            <person name="Ardell D.H."/>
            <person name="Arguello R."/>
            <person name="Artieri C.G."/>
            <person name="Barbash D.A."/>
            <person name="Barker D."/>
            <person name="Barsanti P."/>
            <person name="Batterham P."/>
            <person name="Batzoglou S."/>
            <person name="Begun D."/>
            <person name="Bhutkar A."/>
            <person name="Blanco E."/>
            <person name="Bosak S.A."/>
            <person name="Bradley R.K."/>
            <person name="Brand A.D."/>
            <person name="Brent M.R."/>
            <person name="Brooks A.N."/>
            <person name="Brown R.H."/>
            <person name="Butlin R.K."/>
            <person name="Caggese C."/>
            <person name="Calvi B.R."/>
            <person name="Bernardo de Carvalho A."/>
            <person name="Caspi A."/>
            <person name="Castrezana S."/>
            <person name="Celniker S.E."/>
            <person name="Chang J.L."/>
            <person name="Chapple C."/>
            <person name="Chatterji S."/>
            <person name="Chinwalla A."/>
            <person name="Civetta A."/>
            <person name="Clifton S.W."/>
            <person name="Comeron J.M."/>
            <person name="Costello J.C."/>
            <person name="Coyne J.A."/>
            <person name="Daub J."/>
            <person name="David R.G."/>
            <person name="Delcher A.L."/>
            <person name="Delehaunty K."/>
            <person name="Do C.B."/>
            <person name="Ebling H."/>
            <person name="Edwards K."/>
            <person name="Eickbush T."/>
            <person name="Evans J.D."/>
            <person name="Filipski A."/>
            <person name="Findeiss S."/>
            <person name="Freyhult E."/>
            <person name="Fulton L."/>
            <person name="Fulton R."/>
            <person name="Garcia A.C."/>
            <person name="Gardiner A."/>
            <person name="Garfield D.A."/>
            <person name="Garvin B.E."/>
            <person name="Gibson G."/>
            <person name="Gilbert D."/>
            <person name="Gnerre S."/>
            <person name="Godfrey J."/>
            <person name="Good R."/>
            <person name="Gotea V."/>
            <person name="Gravely B."/>
            <person name="Greenberg A.J."/>
            <person name="Griffiths-Jones S."/>
            <person name="Gross S."/>
            <person name="Guigo R."/>
            <person name="Gustafson E.A."/>
            <person name="Haerty W."/>
            <person name="Hahn M.W."/>
            <person name="Halligan D.L."/>
            <person name="Halpern A.L."/>
            <person name="Halter G.M."/>
            <person name="Han M.V."/>
            <person name="Heger A."/>
            <person name="Hillier L."/>
            <person name="Hinrichs A.S."/>
            <person name="Holmes I."/>
            <person name="Hoskins R.A."/>
            <person name="Hubisz M.J."/>
            <person name="Hultmark D."/>
            <person name="Huntley M.A."/>
            <person name="Jaffe D.B."/>
            <person name="Jagadeeshan S."/>
            <person name="Jeck W.R."/>
            <person name="Johnson J."/>
            <person name="Jones C.D."/>
            <person name="Jordan W.C."/>
            <person name="Karpen G.H."/>
            <person name="Kataoka E."/>
            <person name="Keightley P.D."/>
            <person name="Kheradpour P."/>
            <person name="Kirkness E.F."/>
            <person name="Koerich L.B."/>
            <person name="Kristiansen K."/>
            <person name="Kudrna D."/>
            <person name="Kulathinal R.J."/>
            <person name="Kumar S."/>
            <person name="Kwok R."/>
            <person name="Lander E."/>
            <person name="Langley C.H."/>
            <person name="Lapoint R."/>
            <person name="Lazzaro B.P."/>
            <person name="Lee S.J."/>
            <person name="Levesque L."/>
            <person name="Li R."/>
            <person name="Lin C.F."/>
            <person name="Lin M.F."/>
            <person name="Lindblad-Toh K."/>
            <person name="Llopart A."/>
            <person name="Long M."/>
            <person name="Low L."/>
            <person name="Lozovsky E."/>
            <person name="Lu J."/>
            <person name="Luo M."/>
            <person name="Machado C.A."/>
            <person name="Makalowski W."/>
            <person name="Marzo M."/>
            <person name="Matsuda M."/>
            <person name="Matzkin L."/>
            <person name="McAllister B."/>
            <person name="McBride C.S."/>
            <person name="McKernan B."/>
            <person name="McKernan K."/>
            <person name="Mendez-Lago M."/>
            <person name="Minx P."/>
            <person name="Mollenhauer M.U."/>
            <person name="Montooth K."/>
            <person name="Mount S.M."/>
            <person name="Mu X."/>
            <person name="Myers E."/>
            <person name="Negre B."/>
            <person name="Newfeld S."/>
            <person name="Nielsen R."/>
            <person name="Noor M.A."/>
            <person name="O'Grady P."/>
            <person name="Pachter L."/>
            <person name="Papaceit M."/>
            <person name="Parisi M.J."/>
            <person name="Parisi M."/>
            <person name="Parts L."/>
            <person name="Pedersen J.S."/>
            <person name="Pesole G."/>
            <person name="Phillippy A.M."/>
            <person name="Ponting C.P."/>
            <person name="Pop M."/>
            <person name="Porcelli D."/>
            <person name="Powell J.R."/>
            <person name="Prohaska S."/>
            <person name="Pruitt K."/>
            <person name="Puig M."/>
            <person name="Quesneville H."/>
            <person name="Ram K.R."/>
            <person name="Rand D."/>
            <person name="Rasmussen M.D."/>
            <person name="Reed L.K."/>
            <person name="Reenan R."/>
            <person name="Reily A."/>
            <person name="Remington K.A."/>
            <person name="Rieger T.T."/>
            <person name="Ritchie M.G."/>
            <person name="Robin C."/>
            <person name="Rogers Y.H."/>
            <person name="Rohde C."/>
            <person name="Rozas J."/>
            <person name="Rubenfield M.J."/>
            <person name="Ruiz A."/>
            <person name="Russo S."/>
            <person name="Salzberg S.L."/>
            <person name="Sanchez-Gracia A."/>
            <person name="Saranga D.J."/>
            <person name="Sato H."/>
            <person name="Schaeffer S.W."/>
            <person name="Schatz M.C."/>
            <person name="Schlenke T."/>
            <person name="Schwartz R."/>
            <person name="Segarra C."/>
            <person name="Singh R.S."/>
            <person name="Sirot L."/>
            <person name="Sirota M."/>
            <person name="Sisneros N.B."/>
            <person name="Smith C.D."/>
            <person name="Smith T.F."/>
            <person name="Spieth J."/>
            <person name="Stage D.E."/>
            <person name="Stark A."/>
            <person name="Stephan W."/>
            <person name="Strausberg R.L."/>
            <person name="Strempel S."/>
            <person name="Sturgill D."/>
            <person name="Sutton G."/>
            <person name="Sutton G.G."/>
            <person name="Tao W."/>
            <person name="Teichmann S."/>
            <person name="Tobari Y.N."/>
            <person name="Tomimura Y."/>
            <person name="Tsolas J.M."/>
            <person name="Valente V.L."/>
            <person name="Venter E."/>
            <person name="Venter J.C."/>
            <person name="Vicario S."/>
            <person name="Vieira F.G."/>
            <person name="Vilella A.J."/>
            <person name="Villasante A."/>
            <person name="Walenz B."/>
            <person name="Wang J."/>
            <person name="Wasserman M."/>
            <person name="Watts T."/>
            <person name="Wilson D."/>
            <person name="Wilson R.K."/>
            <person name="Wing R.A."/>
            <person name="Wolfner M.F."/>
            <person name="Wong A."/>
            <person name="Wong G.K."/>
            <person name="Wu C.I."/>
            <person name="Wu G."/>
            <person name="Yamamoto D."/>
            <person name="Yang H.P."/>
            <person name="Yang S.P."/>
            <person name="Yorke J.A."/>
            <person name="Yoshida K."/>
            <person name="Zdobnov E."/>
            <person name="Zhang P."/>
            <person name="Zhang Y."/>
            <person name="Zimin A.V."/>
            <person name="Baldwin J."/>
            <person name="Abdouelleil A."/>
            <person name="Abdulkadir J."/>
            <person name="Abebe A."/>
            <person name="Abera B."/>
            <person name="Abreu J."/>
            <person name="Acer S.C."/>
            <person name="Aftuck L."/>
            <person name="Alexander A."/>
            <person name="An P."/>
            <person name="Anderson E."/>
            <person name="Anderson S."/>
            <person name="Arachi H."/>
            <person name="Azer M."/>
            <person name="Bachantsang P."/>
            <person name="Barry A."/>
            <person name="Bayul T."/>
            <person name="Berlin A."/>
            <person name="Bessette D."/>
            <person name="Bloom T."/>
            <person name="Blye J."/>
            <person name="Boguslavskiy L."/>
            <person name="Bonnet C."/>
            <person name="Boukhgalter B."/>
            <person name="Bourzgui I."/>
            <person name="Brown A."/>
            <person name="Cahill P."/>
            <person name="Channer S."/>
            <person name="Cheshatsang Y."/>
            <person name="Chuda L."/>
            <person name="Citroen M."/>
            <person name="Collymore A."/>
            <person name="Cooke P."/>
            <person name="Costello M."/>
            <person name="D'Aco K."/>
            <person name="Daza R."/>
            <person name="De Haan G."/>
            <person name="DeGray S."/>
            <person name="DeMaso C."/>
            <person name="Dhargay N."/>
            <person name="Dooley K."/>
            <person name="Dooley E."/>
            <person name="Doricent M."/>
            <person name="Dorje P."/>
            <person name="Dorjee K."/>
            <person name="Dupes A."/>
            <person name="Elong R."/>
            <person name="Falk J."/>
            <person name="Farina A."/>
            <person name="Faro S."/>
            <person name="Ferguson D."/>
            <person name="Fisher S."/>
            <person name="Foley C.D."/>
            <person name="Franke A."/>
            <person name="Friedrich D."/>
            <person name="Gadbois L."/>
            <person name="Gearin G."/>
            <person name="Gearin C.R."/>
            <person name="Giannoukos G."/>
            <person name="Goode T."/>
            <person name="Graham J."/>
            <person name="Grandbois E."/>
            <person name="Grewal S."/>
            <person name="Gyaltsen K."/>
            <person name="Hafez N."/>
            <person name="Hagos B."/>
            <person name="Hall J."/>
            <person name="Henson C."/>
            <person name="Hollinger A."/>
            <person name="Honan T."/>
            <person name="Huard M.D."/>
            <person name="Hughes L."/>
            <person name="Hurhula B."/>
            <person name="Husby M.E."/>
            <person name="Kamat A."/>
            <person name="Kanga B."/>
            <person name="Kashin S."/>
            <person name="Khazanovich D."/>
            <person name="Kisner P."/>
            <person name="Lance K."/>
            <person name="Lara M."/>
            <person name="Lee W."/>
            <person name="Lennon N."/>
            <person name="Letendre F."/>
            <person name="LeVine R."/>
            <person name="Lipovsky A."/>
            <person name="Liu X."/>
            <person name="Liu J."/>
            <person name="Liu S."/>
            <person name="Lokyitsang T."/>
            <person name="Lokyitsang Y."/>
            <person name="Lubonja R."/>
            <person name="Lui A."/>
            <person name="MacDonald P."/>
            <person name="Magnisalis V."/>
            <person name="Maru K."/>
            <person name="Matthews C."/>
            <person name="McCusker W."/>
            <person name="McDonough S."/>
            <person name="Mehta T."/>
            <person name="Meldrim J."/>
            <person name="Meneus L."/>
            <person name="Mihai O."/>
            <person name="Mihalev A."/>
            <person name="Mihova T."/>
            <person name="Mittelman R."/>
            <person name="Mlenga V."/>
            <person name="Montmayeur A."/>
            <person name="Mulrain L."/>
            <person name="Navidi A."/>
            <person name="Naylor J."/>
            <person name="Negash T."/>
            <person name="Nguyen T."/>
            <person name="Nguyen N."/>
            <person name="Nicol R."/>
            <person name="Norbu C."/>
            <person name="Norbu N."/>
            <person name="Novod N."/>
            <person name="O'Neill B."/>
            <person name="Osman S."/>
            <person name="Markiewicz E."/>
            <person name="Oyono O.L."/>
            <person name="Patti C."/>
            <person name="Phunkhang P."/>
            <person name="Pierre F."/>
            <person name="Priest M."/>
            <person name="Raghuraman S."/>
            <person name="Rege F."/>
            <person name="Reyes R."/>
            <person name="Rise C."/>
            <person name="Rogov P."/>
            <person name="Ross K."/>
            <person name="Ryan E."/>
            <person name="Settipalli S."/>
            <person name="Shea T."/>
            <person name="Sherpa N."/>
            <person name="Shi L."/>
            <person name="Shih D."/>
            <person name="Sparrow T."/>
            <person name="Spaulding J."/>
            <person name="Stalker J."/>
            <person name="Stange-Thomann N."/>
            <person name="Stavropoulos S."/>
            <person name="Stone C."/>
            <person name="Strader C."/>
            <person name="Tesfaye S."/>
            <person name="Thomson T."/>
            <person name="Thoulutsang Y."/>
            <person name="Thoulutsang D."/>
            <person name="Topham K."/>
            <person name="Topping I."/>
            <person name="Tsamla T."/>
            <person name="Vassiliev H."/>
            <person name="Vo A."/>
            <person name="Wangchuk T."/>
            <person name="Wangdi T."/>
            <person name="Weiand M."/>
            <person name="Wilkinson J."/>
            <person name="Wilson A."/>
            <person name="Yadav S."/>
            <person name="Young G."/>
            <person name="Yu Q."/>
            <person name="Zembek L."/>
            <person name="Zhong D."/>
            <person name="Zimmer A."/>
            <person name="Zwirko Z."/>
            <person name="Jaffe D.B."/>
            <person name="Alvarez P."/>
            <person name="Brockman W."/>
            <person name="Butler J."/>
            <person name="Chin C."/>
            <person name="Gnerre S."/>
            <person name="Grabherr M."/>
            <person name="Kleber M."/>
            <person name="Mauceli E."/>
            <person name="MacCallum I."/>
        </authorList>
    </citation>
    <scope>NUCLEOTIDE SEQUENCE [LARGE SCALE GENOMIC DNA]</scope>
    <source>
        <strain evidence="3">Tucson 14030-0811.24</strain>
    </source>
</reference>
<dbReference type="Proteomes" id="UP000007798">
    <property type="component" value="Unassembled WGS sequence"/>
</dbReference>
<dbReference type="InParanoid" id="A0A0Q9WUA0"/>
<name>A0A0Q9WUA0_DROWI</name>
<evidence type="ECO:0000313" key="3">
    <source>
        <dbReference type="Proteomes" id="UP000007798"/>
    </source>
</evidence>
<dbReference type="KEGG" id="dwi:26528822"/>
<organism evidence="2 3">
    <name type="scientific">Drosophila willistoni</name>
    <name type="common">Fruit fly</name>
    <dbReference type="NCBI Taxonomy" id="7260"/>
    <lineage>
        <taxon>Eukaryota</taxon>
        <taxon>Metazoa</taxon>
        <taxon>Ecdysozoa</taxon>
        <taxon>Arthropoda</taxon>
        <taxon>Hexapoda</taxon>
        <taxon>Insecta</taxon>
        <taxon>Pterygota</taxon>
        <taxon>Neoptera</taxon>
        <taxon>Endopterygota</taxon>
        <taxon>Diptera</taxon>
        <taxon>Brachycera</taxon>
        <taxon>Muscomorpha</taxon>
        <taxon>Ephydroidea</taxon>
        <taxon>Drosophilidae</taxon>
        <taxon>Drosophila</taxon>
        <taxon>Sophophora</taxon>
    </lineage>
</organism>
<keyword evidence="3" id="KW-1185">Reference proteome</keyword>
<gene>
    <name evidence="2" type="primary">Dwil\GK26820</name>
    <name evidence="2" type="ORF">Dwil_GK26820</name>
</gene>
<feature type="chain" id="PRO_5006387147" evidence="1">
    <location>
        <begin position="17"/>
        <end position="70"/>
    </location>
</feature>
<keyword evidence="1" id="KW-0732">Signal</keyword>
<proteinExistence type="predicted"/>
<sequence length="70" mass="7939">MKLLAVLAALIAAASAQSIRKDSEGWYVPQLEGSVVWRPRDEFLKNCGGYDKFDFNPVHYYLYTNADPLD</sequence>
<feature type="signal peptide" evidence="1">
    <location>
        <begin position="1"/>
        <end position="16"/>
    </location>
</feature>
<dbReference type="EMBL" id="CH964232">
    <property type="protein sequence ID" value="KRF99444.1"/>
    <property type="molecule type" value="Genomic_DNA"/>
</dbReference>
<evidence type="ECO:0000313" key="2">
    <source>
        <dbReference type="EMBL" id="KRF99444.1"/>
    </source>
</evidence>
<evidence type="ECO:0000256" key="1">
    <source>
        <dbReference type="SAM" id="SignalP"/>
    </source>
</evidence>
<accession>A0A0Q9WUA0</accession>
<protein>
    <submittedName>
        <fullName evidence="2">Uncharacterized protein</fullName>
    </submittedName>
</protein>